<dbReference type="Gene3D" id="1.10.287.470">
    <property type="entry name" value="Helix hairpin bin"/>
    <property type="match status" value="1"/>
</dbReference>
<keyword evidence="3 6" id="KW-1133">Transmembrane helix</keyword>
<dbReference type="Gene3D" id="2.40.30.170">
    <property type="match status" value="1"/>
</dbReference>
<protein>
    <submittedName>
        <fullName evidence="8">Secretion protein HlyD</fullName>
    </submittedName>
</protein>
<accession>A0A0D6P626</accession>
<dbReference type="Proteomes" id="UP000032680">
    <property type="component" value="Unassembled WGS sequence"/>
</dbReference>
<dbReference type="PANTHER" id="PTHR30386:SF26">
    <property type="entry name" value="TRANSPORT PROTEIN COMB"/>
    <property type="match status" value="1"/>
</dbReference>
<dbReference type="GO" id="GO:0055085">
    <property type="term" value="P:transmembrane transport"/>
    <property type="evidence" value="ECO:0007669"/>
    <property type="project" value="InterPro"/>
</dbReference>
<keyword evidence="4 6" id="KW-0472">Membrane</keyword>
<dbReference type="Gene3D" id="2.40.50.100">
    <property type="match status" value="1"/>
</dbReference>
<evidence type="ECO:0000256" key="3">
    <source>
        <dbReference type="ARBA" id="ARBA00022989"/>
    </source>
</evidence>
<feature type="domain" description="Multidrug resistance protein MdtA-like barrel-sandwich hybrid" evidence="7">
    <location>
        <begin position="94"/>
        <end position="377"/>
    </location>
</feature>
<keyword evidence="9" id="KW-1185">Reference proteome</keyword>
<comment type="subcellular location">
    <subcellularLocation>
        <location evidence="1">Membrane</location>
        <topology evidence="1">Single-pass membrane protein</topology>
    </subcellularLocation>
</comment>
<name>A0A0D6P626_9PROT</name>
<feature type="region of interest" description="Disordered" evidence="5">
    <location>
        <begin position="1"/>
        <end position="43"/>
    </location>
</feature>
<comment type="caution">
    <text evidence="8">The sequence shown here is derived from an EMBL/GenBank/DDBJ whole genome shotgun (WGS) entry which is preliminary data.</text>
</comment>
<dbReference type="InterPro" id="IPR058625">
    <property type="entry name" value="MdtA-like_BSH"/>
</dbReference>
<keyword evidence="2 6" id="KW-0812">Transmembrane</keyword>
<evidence type="ECO:0000256" key="2">
    <source>
        <dbReference type="ARBA" id="ARBA00022692"/>
    </source>
</evidence>
<dbReference type="EMBL" id="BANB01000257">
    <property type="protein sequence ID" value="GAN77210.1"/>
    <property type="molecule type" value="Genomic_DNA"/>
</dbReference>
<evidence type="ECO:0000256" key="4">
    <source>
        <dbReference type="ARBA" id="ARBA00023136"/>
    </source>
</evidence>
<dbReference type="Pfam" id="PF25917">
    <property type="entry name" value="BSH_RND"/>
    <property type="match status" value="1"/>
</dbReference>
<organism evidence="8 9">
    <name type="scientific">Acidisphaera rubrifaciens HS-AP3</name>
    <dbReference type="NCBI Taxonomy" id="1231350"/>
    <lineage>
        <taxon>Bacteria</taxon>
        <taxon>Pseudomonadati</taxon>
        <taxon>Pseudomonadota</taxon>
        <taxon>Alphaproteobacteria</taxon>
        <taxon>Acetobacterales</taxon>
        <taxon>Acetobacteraceae</taxon>
        <taxon>Acidisphaera</taxon>
    </lineage>
</organism>
<proteinExistence type="predicted"/>
<feature type="transmembrane region" description="Helical" evidence="6">
    <location>
        <begin position="52"/>
        <end position="73"/>
    </location>
</feature>
<reference evidence="8 9" key="1">
    <citation type="submission" date="2012-11" db="EMBL/GenBank/DDBJ databases">
        <title>Whole genome sequence of Acidisphaera rubrifaciens HS-AP3.</title>
        <authorList>
            <person name="Azuma Y."/>
            <person name="Higashiura N."/>
            <person name="Hirakawa H."/>
            <person name="Matsushita K."/>
        </authorList>
    </citation>
    <scope>NUCLEOTIDE SEQUENCE [LARGE SCALE GENOMIC DNA]</scope>
    <source>
        <strain evidence="8 9">HS-AP3</strain>
    </source>
</reference>
<evidence type="ECO:0000256" key="5">
    <source>
        <dbReference type="SAM" id="MobiDB-lite"/>
    </source>
</evidence>
<dbReference type="PANTHER" id="PTHR30386">
    <property type="entry name" value="MEMBRANE FUSION SUBUNIT OF EMRAB-TOLC MULTIDRUG EFFLUX PUMP"/>
    <property type="match status" value="1"/>
</dbReference>
<dbReference type="RefSeq" id="WP_148360470.1">
    <property type="nucleotide sequence ID" value="NZ_BANB01000257.1"/>
</dbReference>
<dbReference type="InterPro" id="IPR050739">
    <property type="entry name" value="MFP"/>
</dbReference>
<evidence type="ECO:0000313" key="9">
    <source>
        <dbReference type="Proteomes" id="UP000032680"/>
    </source>
</evidence>
<evidence type="ECO:0000259" key="7">
    <source>
        <dbReference type="Pfam" id="PF25917"/>
    </source>
</evidence>
<gene>
    <name evidence="8" type="ORF">Asru_0257_02</name>
</gene>
<dbReference type="AlphaFoldDB" id="A0A0D6P626"/>
<dbReference type="SUPFAM" id="SSF111369">
    <property type="entry name" value="HlyD-like secretion proteins"/>
    <property type="match status" value="3"/>
</dbReference>
<evidence type="ECO:0000313" key="8">
    <source>
        <dbReference type="EMBL" id="GAN77210.1"/>
    </source>
</evidence>
<sequence length="512" mass="55227">MTEQSDKLGSIDAPPTASGVASFARDKKFAPAPPESRPVAKDIRTAPRQRRLLIGVVGVVVLGAGLVVGVPWIEEMLATVSTDDAFVNGHVTFVAPRVPGQVLHVLVDDNNRVRKGDLLVELDKEPYRVAVSEKQAAVDTAQADLQAAIAAVRATEAQARSRRWDLQRAVQDVDSQVALLHARVAAVYKSRAELALAQVEFDRARQLVPRGDTPREVYDQRQAELTTAGAQLAEALAEVAQIRVSLGLPARPDGSADLGHVPSDLDETFSSVLEAQAALIQSAAQLGVVHSFDQGPKAMLDQFDKLGDIDSTFMRYAANAPAIKQAEAKLEAAKRDLAQAELNLRYCDIRAEIDGVVTRRNINPGNYVQVGQSLMAVRSLSEIWVDANFKETQLRYLRIGQPVDLRVDMYGDTHSFKGRVSGFTEGTGSTLALLPPENATGNFVKVVQRLPIRIDLVDYNADQTPLFIGTSVVPHIYIDKPPTGPGAGKFIQAYVPQSPNAGPASSAAGTRQ</sequence>
<evidence type="ECO:0000256" key="6">
    <source>
        <dbReference type="SAM" id="Phobius"/>
    </source>
</evidence>
<evidence type="ECO:0000256" key="1">
    <source>
        <dbReference type="ARBA" id="ARBA00004167"/>
    </source>
</evidence>
<dbReference type="GO" id="GO:0016020">
    <property type="term" value="C:membrane"/>
    <property type="evidence" value="ECO:0007669"/>
    <property type="project" value="UniProtKB-SubCell"/>
</dbReference>
<dbReference type="OrthoDB" id="9811754at2"/>